<keyword evidence="3 5" id="KW-0479">Metal-binding</keyword>
<dbReference type="Pfam" id="PF00081">
    <property type="entry name" value="Sod_Fe_N"/>
    <property type="match status" value="1"/>
</dbReference>
<proteinExistence type="inferred from homology"/>
<dbReference type="KEGG" id="msub:BK009_04100"/>
<dbReference type="InterPro" id="IPR019831">
    <property type="entry name" value="Mn/Fe_SOD_N"/>
</dbReference>
<dbReference type="Proteomes" id="UP000232631">
    <property type="component" value="Chromosome"/>
</dbReference>
<dbReference type="AlphaFoldDB" id="A0A2H4VPA7"/>
<dbReference type="SUPFAM" id="SSF46609">
    <property type="entry name" value="Fe,Mn superoxide dismutase (SOD), N-terminal domain"/>
    <property type="match status" value="1"/>
</dbReference>
<evidence type="ECO:0000259" key="7">
    <source>
        <dbReference type="Pfam" id="PF00081"/>
    </source>
</evidence>
<reference evidence="9 10" key="1">
    <citation type="submission" date="2016-10" db="EMBL/GenBank/DDBJ databases">
        <title>Comparative genomics between deep and shallow subseafloor isolates.</title>
        <authorList>
            <person name="Ishii S."/>
            <person name="Miller J.R."/>
            <person name="Sutton G."/>
            <person name="Suzuki S."/>
            <person name="Methe B."/>
            <person name="Inagaki F."/>
            <person name="Imachi H."/>
        </authorList>
    </citation>
    <scope>NUCLEOTIDE SEQUENCE [LARGE SCALE GENOMIC DNA]</scope>
    <source>
        <strain evidence="9 10">A8p</strain>
    </source>
</reference>
<dbReference type="PRINTS" id="PR01703">
    <property type="entry name" value="MNSODISMTASE"/>
</dbReference>
<dbReference type="RefSeq" id="WP_100909107.1">
    <property type="nucleotide sequence ID" value="NZ_CP017768.1"/>
</dbReference>
<comment type="function">
    <text evidence="6">Destroys radicals which are normally produced within the cells and which are toxic to biological systems.</text>
</comment>
<dbReference type="InterPro" id="IPR019833">
    <property type="entry name" value="Mn/Fe_SOD_BS"/>
</dbReference>
<dbReference type="GO" id="GO:0004784">
    <property type="term" value="F:superoxide dismutase activity"/>
    <property type="evidence" value="ECO:0007669"/>
    <property type="project" value="UniProtKB-EC"/>
</dbReference>
<evidence type="ECO:0000313" key="10">
    <source>
        <dbReference type="Proteomes" id="UP000232631"/>
    </source>
</evidence>
<dbReference type="InterPro" id="IPR036324">
    <property type="entry name" value="Mn/Fe_SOD_N_sf"/>
</dbReference>
<dbReference type="PANTHER" id="PTHR11404">
    <property type="entry name" value="SUPEROXIDE DISMUTASE 2"/>
    <property type="match status" value="1"/>
</dbReference>
<keyword evidence="10" id="KW-1185">Reference proteome</keyword>
<feature type="binding site" evidence="5">
    <location>
        <position position="166"/>
    </location>
    <ligand>
        <name>Mn(2+)</name>
        <dbReference type="ChEBI" id="CHEBI:29035"/>
    </ligand>
</feature>
<evidence type="ECO:0000256" key="4">
    <source>
        <dbReference type="ARBA" id="ARBA00023002"/>
    </source>
</evidence>
<feature type="domain" description="Manganese/iron superoxide dismutase N-terminal" evidence="7">
    <location>
        <begin position="5"/>
        <end position="84"/>
    </location>
</feature>
<comment type="similarity">
    <text evidence="1 6">Belongs to the iron/manganese superoxide dismutase family.</text>
</comment>
<feature type="binding site" evidence="5">
    <location>
        <position position="30"/>
    </location>
    <ligand>
        <name>Mn(2+)</name>
        <dbReference type="ChEBI" id="CHEBI:29035"/>
    </ligand>
</feature>
<evidence type="ECO:0000313" key="9">
    <source>
        <dbReference type="EMBL" id="AUB59931.1"/>
    </source>
</evidence>
<evidence type="ECO:0000256" key="3">
    <source>
        <dbReference type="ARBA" id="ARBA00022723"/>
    </source>
</evidence>
<evidence type="ECO:0000259" key="8">
    <source>
        <dbReference type="Pfam" id="PF02777"/>
    </source>
</evidence>
<evidence type="ECO:0000256" key="1">
    <source>
        <dbReference type="ARBA" id="ARBA00008714"/>
    </source>
</evidence>
<accession>A0A2H4VPA7</accession>
<dbReference type="Pfam" id="PF02777">
    <property type="entry name" value="Sod_Fe_C"/>
    <property type="match status" value="1"/>
</dbReference>
<dbReference type="EC" id="1.15.1.1" evidence="2 6"/>
<dbReference type="InterPro" id="IPR036314">
    <property type="entry name" value="SOD_C_sf"/>
</dbReference>
<dbReference type="GeneID" id="35125641"/>
<dbReference type="PANTHER" id="PTHR11404:SF6">
    <property type="entry name" value="SUPEROXIDE DISMUTASE [MN], MITOCHONDRIAL"/>
    <property type="match status" value="1"/>
</dbReference>
<feature type="binding site" evidence="5">
    <location>
        <position position="76"/>
    </location>
    <ligand>
        <name>Mn(2+)</name>
        <dbReference type="ChEBI" id="CHEBI:29035"/>
    </ligand>
</feature>
<dbReference type="InterPro" id="IPR019832">
    <property type="entry name" value="Mn/Fe_SOD_C"/>
</dbReference>
<dbReference type="Gene3D" id="1.10.287.990">
    <property type="entry name" value="Fe,Mn superoxide dismutase (SOD) domain"/>
    <property type="match status" value="1"/>
</dbReference>
<organism evidence="9 10">
    <name type="scientific">Methanobacterium subterraneum</name>
    <dbReference type="NCBI Taxonomy" id="59277"/>
    <lineage>
        <taxon>Archaea</taxon>
        <taxon>Methanobacteriati</taxon>
        <taxon>Methanobacteriota</taxon>
        <taxon>Methanomada group</taxon>
        <taxon>Methanobacteria</taxon>
        <taxon>Methanobacteriales</taxon>
        <taxon>Methanobacteriaceae</taxon>
        <taxon>Methanobacterium</taxon>
    </lineage>
</organism>
<keyword evidence="4 6" id="KW-0560">Oxidoreductase</keyword>
<feature type="binding site" evidence="5">
    <location>
        <position position="162"/>
    </location>
    <ligand>
        <name>Mn(2+)</name>
        <dbReference type="ChEBI" id="CHEBI:29035"/>
    </ligand>
</feature>
<name>A0A2H4VPA7_9EURY</name>
<evidence type="ECO:0000256" key="2">
    <source>
        <dbReference type="ARBA" id="ARBA00012682"/>
    </source>
</evidence>
<dbReference type="FunFam" id="3.55.40.20:FF:000004">
    <property type="entry name" value="Superoxide dismutase [Fe]"/>
    <property type="match status" value="1"/>
</dbReference>
<dbReference type="InterPro" id="IPR050265">
    <property type="entry name" value="Fe/Mn_Superoxide_Dismutase"/>
</dbReference>
<feature type="domain" description="Manganese/iron superoxide dismutase C-terminal" evidence="8">
    <location>
        <begin position="94"/>
        <end position="195"/>
    </location>
</feature>
<evidence type="ECO:0000256" key="6">
    <source>
        <dbReference type="RuleBase" id="RU000414"/>
    </source>
</evidence>
<dbReference type="PIRSF" id="PIRSF000349">
    <property type="entry name" value="SODismutase"/>
    <property type="match status" value="1"/>
</dbReference>
<dbReference type="GO" id="GO:0046872">
    <property type="term" value="F:metal ion binding"/>
    <property type="evidence" value="ECO:0007669"/>
    <property type="project" value="UniProtKB-KW"/>
</dbReference>
<comment type="catalytic activity">
    <reaction evidence="6">
        <text>2 superoxide + 2 H(+) = H2O2 + O2</text>
        <dbReference type="Rhea" id="RHEA:20696"/>
        <dbReference type="ChEBI" id="CHEBI:15378"/>
        <dbReference type="ChEBI" id="CHEBI:15379"/>
        <dbReference type="ChEBI" id="CHEBI:16240"/>
        <dbReference type="ChEBI" id="CHEBI:18421"/>
        <dbReference type="EC" id="1.15.1.1"/>
    </reaction>
</comment>
<protein>
    <recommendedName>
        <fullName evidence="2 6">Superoxide dismutase</fullName>
        <ecNumber evidence="2 6">1.15.1.1</ecNumber>
    </recommendedName>
</protein>
<dbReference type="InterPro" id="IPR001189">
    <property type="entry name" value="Mn/Fe_SOD"/>
</dbReference>
<evidence type="ECO:0000256" key="5">
    <source>
        <dbReference type="PIRSR" id="PIRSR000349-1"/>
    </source>
</evidence>
<dbReference type="SUPFAM" id="SSF54719">
    <property type="entry name" value="Fe,Mn superoxide dismutase (SOD), C-terminal domain"/>
    <property type="match status" value="1"/>
</dbReference>
<dbReference type="EMBL" id="CP017768">
    <property type="protein sequence ID" value="AUB59931.1"/>
    <property type="molecule type" value="Genomic_DNA"/>
</dbReference>
<dbReference type="PROSITE" id="PS00088">
    <property type="entry name" value="SOD_MN"/>
    <property type="match status" value="1"/>
</dbReference>
<sequence length="233" mass="26921">MAKKKYELPSLPYGYGDLAPHISEEQLQIHHDKHHQAYVDGANAILAKFDSRPGLEFDVKAVAKELSFNVGGFVLHKLFWENMAPAPKGGGEPIGTIAKYIEKDFGSFERFKQEFSQAAISTEGSGWAALTICRATDRLFITQIEKHNVNVIPHFRILMVLDVWEHAYYLDYNNVRPDYVEAFWNIVNWEEVNRRIEVELLASGLNLVDNRRILDMKLEEFQDNFDDWLESMK</sequence>
<gene>
    <name evidence="9" type="ORF">BK009_04100</name>
</gene>
<dbReference type="Gene3D" id="3.55.40.20">
    <property type="entry name" value="Iron/manganese superoxide dismutase, C-terminal domain"/>
    <property type="match status" value="1"/>
</dbReference>